<gene>
    <name evidence="1" type="ORF">Q9L58_006294</name>
</gene>
<reference evidence="1 2" key="1">
    <citation type="submission" date="2024-02" db="EMBL/GenBank/DDBJ databases">
        <title>Discinaceae phylogenomics.</title>
        <authorList>
            <person name="Dirks A.C."/>
            <person name="James T.Y."/>
        </authorList>
    </citation>
    <scope>NUCLEOTIDE SEQUENCE [LARGE SCALE GENOMIC DNA]</scope>
    <source>
        <strain evidence="1 2">ACD0624</strain>
    </source>
</reference>
<accession>A0ABR3GFP3</accession>
<comment type="caution">
    <text evidence="1">The sequence shown here is derived from an EMBL/GenBank/DDBJ whole genome shotgun (WGS) entry which is preliminary data.</text>
</comment>
<evidence type="ECO:0000313" key="1">
    <source>
        <dbReference type="EMBL" id="KAL0634777.1"/>
    </source>
</evidence>
<sequence>MNIFTETYTSFPSLPEDLTMPSFSDPSIESLFIALTAVKKRHTEYTNNPSKRLARYKAIETDLADVRQSLVKLFEKAEKTEIFKIEFAMLERFISTAWKDFDDGFSMVWDLYGLDRPVVFGGFGSLLDTRRPSCPSGRQLPDWPKGLDSWAGVVSVIS</sequence>
<keyword evidence="2" id="KW-1185">Reference proteome</keyword>
<name>A0ABR3GFP3_9PEZI</name>
<dbReference type="EMBL" id="JBBBZM010000085">
    <property type="protein sequence ID" value="KAL0634777.1"/>
    <property type="molecule type" value="Genomic_DNA"/>
</dbReference>
<proteinExistence type="predicted"/>
<organism evidence="1 2">
    <name type="scientific">Discina gigas</name>
    <dbReference type="NCBI Taxonomy" id="1032678"/>
    <lineage>
        <taxon>Eukaryota</taxon>
        <taxon>Fungi</taxon>
        <taxon>Dikarya</taxon>
        <taxon>Ascomycota</taxon>
        <taxon>Pezizomycotina</taxon>
        <taxon>Pezizomycetes</taxon>
        <taxon>Pezizales</taxon>
        <taxon>Discinaceae</taxon>
        <taxon>Discina</taxon>
    </lineage>
</organism>
<protein>
    <submittedName>
        <fullName evidence="1">Uncharacterized protein</fullName>
    </submittedName>
</protein>
<dbReference type="Proteomes" id="UP001447188">
    <property type="component" value="Unassembled WGS sequence"/>
</dbReference>
<evidence type="ECO:0000313" key="2">
    <source>
        <dbReference type="Proteomes" id="UP001447188"/>
    </source>
</evidence>